<accession>A0A077LW05</accession>
<protein>
    <recommendedName>
        <fullName evidence="1">AbiEi antitoxin N-terminal domain-containing protein</fullName>
    </recommendedName>
</protein>
<gene>
    <name evidence="2" type="ORF">BN12_1580007</name>
</gene>
<evidence type="ECO:0000259" key="1">
    <source>
        <dbReference type="Pfam" id="PF13338"/>
    </source>
</evidence>
<organism evidence="2 3">
    <name type="scientific">Nostocoides japonicum T1-X7</name>
    <dbReference type="NCBI Taxonomy" id="1194083"/>
    <lineage>
        <taxon>Bacteria</taxon>
        <taxon>Bacillati</taxon>
        <taxon>Actinomycetota</taxon>
        <taxon>Actinomycetes</taxon>
        <taxon>Micrococcales</taxon>
        <taxon>Intrasporangiaceae</taxon>
        <taxon>Nostocoides</taxon>
    </lineage>
</organism>
<sequence length="314" mass="33952">MESTLGDLAAAQGGLFTTAQAARSGIKDFALARLRAGGVIFGVARGVYAMADTVPDDVVAVHAMKVRAALLLYPDARPCGGSLAVIHGHPVWGLDLDRVDLVRDGLSHEVLTQLCRIRPSDALTRPDTADRDAALAACVVQVALDHGPTAAVVTADRLMHDRVVDAQQIAQIVDRLATRPFAGRAQALVTLMDGRSESVGESRLRILLVTNGVAVTPQVPVLENGRIIARADLGVDGTNQLIEFDGKVKYGGADPEVLWREKKREDRIRRQDYRVERVVWSHLDRPKILMARLLREIGAASPRNTEPHPTTKAG</sequence>
<dbReference type="AlphaFoldDB" id="A0A077LW05"/>
<evidence type="ECO:0000313" key="2">
    <source>
        <dbReference type="EMBL" id="CCH77002.1"/>
    </source>
</evidence>
<dbReference type="EMBL" id="CAJB01000066">
    <property type="protein sequence ID" value="CCH77002.1"/>
    <property type="molecule type" value="Genomic_DNA"/>
</dbReference>
<name>A0A077LW05_9MICO</name>
<dbReference type="OrthoDB" id="5176673at2"/>
<dbReference type="Pfam" id="PF13338">
    <property type="entry name" value="AbiEi_4"/>
    <property type="match status" value="1"/>
</dbReference>
<dbReference type="InterPro" id="IPR025159">
    <property type="entry name" value="AbiEi_N"/>
</dbReference>
<comment type="caution">
    <text evidence="2">The sequence shown here is derived from an EMBL/GenBank/DDBJ whole genome shotgun (WGS) entry which is preliminary data.</text>
</comment>
<dbReference type="Proteomes" id="UP000035721">
    <property type="component" value="Unassembled WGS sequence"/>
</dbReference>
<reference evidence="2 3" key="1">
    <citation type="journal article" date="2013" name="ISME J.">
        <title>A metabolic model for members of the genus Tetrasphaera involved in enhanced biological phosphorus removal.</title>
        <authorList>
            <person name="Kristiansen R."/>
            <person name="Nguyen H.T.T."/>
            <person name="Saunders A.M."/>
            <person name="Nielsen J.L."/>
            <person name="Wimmer R."/>
            <person name="Le V.Q."/>
            <person name="McIlroy S.J."/>
            <person name="Petrovski S."/>
            <person name="Seviour R.J."/>
            <person name="Calteau A."/>
            <person name="Nielsen K.L."/>
            <person name="Nielsen P.H."/>
        </authorList>
    </citation>
    <scope>NUCLEOTIDE SEQUENCE [LARGE SCALE GENOMIC DNA]</scope>
    <source>
        <strain evidence="2 3">T1-X7</strain>
    </source>
</reference>
<proteinExistence type="predicted"/>
<feature type="domain" description="AbiEi antitoxin N-terminal" evidence="1">
    <location>
        <begin position="7"/>
        <end position="50"/>
    </location>
</feature>
<evidence type="ECO:0000313" key="3">
    <source>
        <dbReference type="Proteomes" id="UP000035721"/>
    </source>
</evidence>
<dbReference type="STRING" id="1194083.BN12_1580007"/>
<keyword evidence="3" id="KW-1185">Reference proteome</keyword>